<evidence type="ECO:0000313" key="9">
    <source>
        <dbReference type="Proteomes" id="UP000769528"/>
    </source>
</evidence>
<dbReference type="GO" id="GO:0005634">
    <property type="term" value="C:nucleus"/>
    <property type="evidence" value="ECO:0007669"/>
    <property type="project" value="UniProtKB-SubCell"/>
</dbReference>
<dbReference type="InterPro" id="IPR050613">
    <property type="entry name" value="Sec_Metabolite_Reg"/>
</dbReference>
<keyword evidence="3" id="KW-0862">Zinc</keyword>
<feature type="region of interest" description="Disordered" evidence="6">
    <location>
        <begin position="813"/>
        <end position="833"/>
    </location>
</feature>
<protein>
    <recommendedName>
        <fullName evidence="7">Xylanolytic transcriptional activator regulatory domain-containing protein</fullName>
    </recommendedName>
</protein>
<dbReference type="PANTHER" id="PTHR31001">
    <property type="entry name" value="UNCHARACTERIZED TRANSCRIPTIONAL REGULATORY PROTEIN"/>
    <property type="match status" value="1"/>
</dbReference>
<accession>A0A9P8TEP0</accession>
<dbReference type="EMBL" id="JAEUBF010000698">
    <property type="protein sequence ID" value="KAH3675830.1"/>
    <property type="molecule type" value="Genomic_DNA"/>
</dbReference>
<evidence type="ECO:0000256" key="6">
    <source>
        <dbReference type="SAM" id="MobiDB-lite"/>
    </source>
</evidence>
<dbReference type="SMART" id="SM00906">
    <property type="entry name" value="Fungal_trans"/>
    <property type="match status" value="1"/>
</dbReference>
<comment type="caution">
    <text evidence="8">The sequence shown here is derived from an EMBL/GenBank/DDBJ whole genome shotgun (WGS) entry which is preliminary data.</text>
</comment>
<comment type="subcellular location">
    <subcellularLocation>
        <location evidence="1">Nucleus</location>
    </subcellularLocation>
</comment>
<evidence type="ECO:0000256" key="5">
    <source>
        <dbReference type="SAM" id="Coils"/>
    </source>
</evidence>
<dbReference type="InterPro" id="IPR036864">
    <property type="entry name" value="Zn2-C6_fun-type_DNA-bd_sf"/>
</dbReference>
<feature type="region of interest" description="Disordered" evidence="6">
    <location>
        <begin position="270"/>
        <end position="289"/>
    </location>
</feature>
<organism evidence="8 9">
    <name type="scientific">Wickerhamomyces mucosus</name>
    <dbReference type="NCBI Taxonomy" id="1378264"/>
    <lineage>
        <taxon>Eukaryota</taxon>
        <taxon>Fungi</taxon>
        <taxon>Dikarya</taxon>
        <taxon>Ascomycota</taxon>
        <taxon>Saccharomycotina</taxon>
        <taxon>Saccharomycetes</taxon>
        <taxon>Phaffomycetales</taxon>
        <taxon>Wickerhamomycetaceae</taxon>
        <taxon>Wickerhamomyces</taxon>
    </lineage>
</organism>
<evidence type="ECO:0000259" key="7">
    <source>
        <dbReference type="SMART" id="SM00906"/>
    </source>
</evidence>
<sequence>MKCDKKKPHCSSCVKNNTVHLCHYDEQPWEKNSEIQKLKDQIFNLQKQNNELKTLLNRSNAKVLSTSNSIKSSNDNFNLIIPDQTSNDAVLELAENFDLLMLKENKMAHFGSTSYMAVLSNDPILKPMMKPILDAQKLGINFQKFFLYDQGIAPIQDTCSVLAPDYKIGIFESDFTSNHYDLVQKINDILPSKEIVMALIDHFFAQTYVFVPFIEQKSFRQNMESLISENSDGKACLVVNSIPLLVSVATFLSVLRFSYISLPNKQENQSSSTVSEFNSSSNNHDGSKNNEAMKKILKSGVSIPPTYIEYAKACISNANALRKPTLKHIQSLLLLRVYRYYAPEDGDESTDSTIFLALIVQMAKMHGLHRDPSRFSVVTDYDTAQVWRKIWVQLMYFDAAQALTFGCPLLIDDEYDTQLPKISSSDCALERKCIESLVKMHEVSILIRNIVRSCSKIREFPKRSTIENDLKTIEYTILKYRTFDELSYLNDPNESFVSKFSKARDLTLKIHLYQVHAVCYYILMLTCDKEESDAIQKYKNGSAESCLIVFRMLSLYALSPSLFNSQLGFEPFISAAAFETAKRVLPIVSQLIVKDLLGLFDLSKIITSFTMPDSVGLREWICMLPNLSIGENLFLRYGQFIQSCTRLSNRYFVCWRVTFIDKIFEDYVELLLPGKFEELQKKISEHNKNINDNSEYIDIDLFGIRDQTSNANNADENFNEIWTQLVDSTKQSKFDYLTANFEKFDGIGDPYFNKDNFGYGPGIASEFSFQDFNTFSNATGMSISSQPTMEYPTNSSSGSSIGNITNASFQRDSFSTDEISPKTDSSNDIPINESGILNTGNDAGKMGLTDHDLAMQVAKSMFSGSNDLYLN</sequence>
<dbReference type="OrthoDB" id="4159781at2759"/>
<dbReference type="GO" id="GO:0008270">
    <property type="term" value="F:zinc ion binding"/>
    <property type="evidence" value="ECO:0007669"/>
    <property type="project" value="InterPro"/>
</dbReference>
<keyword evidence="2" id="KW-0479">Metal-binding</keyword>
<dbReference type="GO" id="GO:0000981">
    <property type="term" value="F:DNA-binding transcription factor activity, RNA polymerase II-specific"/>
    <property type="evidence" value="ECO:0007669"/>
    <property type="project" value="InterPro"/>
</dbReference>
<dbReference type="Gene3D" id="4.10.240.10">
    <property type="entry name" value="Zn(2)-C6 fungal-type DNA-binding domain"/>
    <property type="match status" value="1"/>
</dbReference>
<dbReference type="CDD" id="cd00067">
    <property type="entry name" value="GAL4"/>
    <property type="match status" value="1"/>
</dbReference>
<reference evidence="8" key="1">
    <citation type="journal article" date="2021" name="Open Biol.">
        <title>Shared evolutionary footprints suggest mitochondrial oxidative damage underlies multiple complex I losses in fungi.</title>
        <authorList>
            <person name="Schikora-Tamarit M.A."/>
            <person name="Marcet-Houben M."/>
            <person name="Nosek J."/>
            <person name="Gabaldon T."/>
        </authorList>
    </citation>
    <scope>NUCLEOTIDE SEQUENCE</scope>
    <source>
        <strain evidence="8">CBS6341</strain>
    </source>
</reference>
<evidence type="ECO:0000256" key="4">
    <source>
        <dbReference type="ARBA" id="ARBA00023242"/>
    </source>
</evidence>
<dbReference type="GO" id="GO:0006351">
    <property type="term" value="P:DNA-templated transcription"/>
    <property type="evidence" value="ECO:0007669"/>
    <property type="project" value="InterPro"/>
</dbReference>
<evidence type="ECO:0000313" key="8">
    <source>
        <dbReference type="EMBL" id="KAH3675830.1"/>
    </source>
</evidence>
<evidence type="ECO:0000256" key="2">
    <source>
        <dbReference type="ARBA" id="ARBA00022723"/>
    </source>
</evidence>
<dbReference type="AlphaFoldDB" id="A0A9P8TEP0"/>
<keyword evidence="4" id="KW-0539">Nucleus</keyword>
<reference evidence="8" key="2">
    <citation type="submission" date="2021-01" db="EMBL/GenBank/DDBJ databases">
        <authorList>
            <person name="Schikora-Tamarit M.A."/>
        </authorList>
    </citation>
    <scope>NUCLEOTIDE SEQUENCE</scope>
    <source>
        <strain evidence="8">CBS6341</strain>
    </source>
</reference>
<dbReference type="CDD" id="cd12148">
    <property type="entry name" value="fungal_TF_MHR"/>
    <property type="match status" value="1"/>
</dbReference>
<keyword evidence="9" id="KW-1185">Reference proteome</keyword>
<dbReference type="GO" id="GO:0003677">
    <property type="term" value="F:DNA binding"/>
    <property type="evidence" value="ECO:0007669"/>
    <property type="project" value="InterPro"/>
</dbReference>
<evidence type="ECO:0000256" key="1">
    <source>
        <dbReference type="ARBA" id="ARBA00004123"/>
    </source>
</evidence>
<dbReference type="InterPro" id="IPR007219">
    <property type="entry name" value="XnlR_reg_dom"/>
</dbReference>
<proteinExistence type="predicted"/>
<feature type="coiled-coil region" evidence="5">
    <location>
        <begin position="35"/>
        <end position="62"/>
    </location>
</feature>
<dbReference type="PANTHER" id="PTHR31001:SF90">
    <property type="entry name" value="CENTROMERE DNA-BINDING PROTEIN COMPLEX CBF3 SUBUNIT B"/>
    <property type="match status" value="1"/>
</dbReference>
<name>A0A9P8TEP0_9ASCO</name>
<keyword evidence="5" id="KW-0175">Coiled coil</keyword>
<evidence type="ECO:0000256" key="3">
    <source>
        <dbReference type="ARBA" id="ARBA00022833"/>
    </source>
</evidence>
<dbReference type="Proteomes" id="UP000769528">
    <property type="component" value="Unassembled WGS sequence"/>
</dbReference>
<feature type="domain" description="Xylanolytic transcriptional activator regulatory" evidence="7">
    <location>
        <begin position="352"/>
        <end position="426"/>
    </location>
</feature>
<dbReference type="Pfam" id="PF04082">
    <property type="entry name" value="Fungal_trans"/>
    <property type="match status" value="1"/>
</dbReference>
<dbReference type="InterPro" id="IPR001138">
    <property type="entry name" value="Zn2Cys6_DnaBD"/>
</dbReference>
<feature type="compositionally biased region" description="Low complexity" evidence="6">
    <location>
        <begin position="270"/>
        <end position="283"/>
    </location>
</feature>
<gene>
    <name evidence="8" type="ORF">WICMUC_002476</name>
</gene>